<sequence length="228" mass="24270">MGEGHLRLPVRCADRWIRPGTQTQSAGRLGHVELTRQRGAARSGRGDAGPSNGDRNAATLGPQGGTLSSSSGTPPMGKSKRSAQLQGNTLDVYTTLAPSVQRETCLTGCRTDAGLDAPFVEPTKAELLAAIHGSREALEGKIELVGIEVNLLWAGIQKVSDRVQIMEGSISEQRLTYSGRTVVVVAEWRGESDQDEIQEDGTMALTRQDVTIDSMKMAVADEAEVVGT</sequence>
<feature type="region of interest" description="Disordered" evidence="1">
    <location>
        <begin position="19"/>
        <end position="85"/>
    </location>
</feature>
<evidence type="ECO:0000313" key="3">
    <source>
        <dbReference type="Proteomes" id="UP001066276"/>
    </source>
</evidence>
<dbReference type="Proteomes" id="UP001066276">
    <property type="component" value="Chromosome 1_1"/>
</dbReference>
<gene>
    <name evidence="2" type="ORF">NDU88_004510</name>
</gene>
<evidence type="ECO:0000313" key="2">
    <source>
        <dbReference type="EMBL" id="KAJ1216912.1"/>
    </source>
</evidence>
<protein>
    <submittedName>
        <fullName evidence="2">Uncharacterized protein</fullName>
    </submittedName>
</protein>
<evidence type="ECO:0000256" key="1">
    <source>
        <dbReference type="SAM" id="MobiDB-lite"/>
    </source>
</evidence>
<name>A0AAV7WVA8_PLEWA</name>
<comment type="caution">
    <text evidence="2">The sequence shown here is derived from an EMBL/GenBank/DDBJ whole genome shotgun (WGS) entry which is preliminary data.</text>
</comment>
<feature type="compositionally biased region" description="Low complexity" evidence="1">
    <location>
        <begin position="59"/>
        <end position="75"/>
    </location>
</feature>
<dbReference type="AlphaFoldDB" id="A0AAV7WVA8"/>
<accession>A0AAV7WVA8</accession>
<reference evidence="2" key="1">
    <citation type="journal article" date="2022" name="bioRxiv">
        <title>Sequencing and chromosome-scale assembly of the giantPleurodeles waltlgenome.</title>
        <authorList>
            <person name="Brown T."/>
            <person name="Elewa A."/>
            <person name="Iarovenko S."/>
            <person name="Subramanian E."/>
            <person name="Araus A.J."/>
            <person name="Petzold A."/>
            <person name="Susuki M."/>
            <person name="Suzuki K.-i.T."/>
            <person name="Hayashi T."/>
            <person name="Toyoda A."/>
            <person name="Oliveira C."/>
            <person name="Osipova E."/>
            <person name="Leigh N.D."/>
            <person name="Simon A."/>
            <person name="Yun M.H."/>
        </authorList>
    </citation>
    <scope>NUCLEOTIDE SEQUENCE</scope>
    <source>
        <strain evidence="2">20211129_DDA</strain>
        <tissue evidence="2">Liver</tissue>
    </source>
</reference>
<keyword evidence="3" id="KW-1185">Reference proteome</keyword>
<proteinExistence type="predicted"/>
<dbReference type="EMBL" id="JANPWB010000001">
    <property type="protein sequence ID" value="KAJ1216912.1"/>
    <property type="molecule type" value="Genomic_DNA"/>
</dbReference>
<organism evidence="2 3">
    <name type="scientific">Pleurodeles waltl</name>
    <name type="common">Iberian ribbed newt</name>
    <dbReference type="NCBI Taxonomy" id="8319"/>
    <lineage>
        <taxon>Eukaryota</taxon>
        <taxon>Metazoa</taxon>
        <taxon>Chordata</taxon>
        <taxon>Craniata</taxon>
        <taxon>Vertebrata</taxon>
        <taxon>Euteleostomi</taxon>
        <taxon>Amphibia</taxon>
        <taxon>Batrachia</taxon>
        <taxon>Caudata</taxon>
        <taxon>Salamandroidea</taxon>
        <taxon>Salamandridae</taxon>
        <taxon>Pleurodelinae</taxon>
        <taxon>Pleurodeles</taxon>
    </lineage>
</organism>